<organism evidence="2 3">
    <name type="scientific">Clarias magur</name>
    <name type="common">Asian catfish</name>
    <name type="synonym">Macropteronotus magur</name>
    <dbReference type="NCBI Taxonomy" id="1594786"/>
    <lineage>
        <taxon>Eukaryota</taxon>
        <taxon>Metazoa</taxon>
        <taxon>Chordata</taxon>
        <taxon>Craniata</taxon>
        <taxon>Vertebrata</taxon>
        <taxon>Euteleostomi</taxon>
        <taxon>Actinopterygii</taxon>
        <taxon>Neopterygii</taxon>
        <taxon>Teleostei</taxon>
        <taxon>Ostariophysi</taxon>
        <taxon>Siluriformes</taxon>
        <taxon>Clariidae</taxon>
        <taxon>Clarias</taxon>
    </lineage>
</organism>
<reference evidence="2" key="1">
    <citation type="submission" date="2020-07" db="EMBL/GenBank/DDBJ databases">
        <title>Clarias magur genome sequencing, assembly and annotation.</title>
        <authorList>
            <person name="Kushwaha B."/>
            <person name="Kumar R."/>
            <person name="Das P."/>
            <person name="Joshi C.G."/>
            <person name="Kumar D."/>
            <person name="Nagpure N.S."/>
            <person name="Pandey M."/>
            <person name="Agarwal S."/>
            <person name="Srivastava S."/>
            <person name="Singh M."/>
            <person name="Sahoo L."/>
            <person name="Jayasankar P."/>
            <person name="Meher P.K."/>
            <person name="Koringa P.G."/>
            <person name="Iquebal M.A."/>
            <person name="Das S.P."/>
            <person name="Bit A."/>
            <person name="Patnaik S."/>
            <person name="Patel N."/>
            <person name="Shah T.M."/>
            <person name="Hinsu A."/>
            <person name="Jena J.K."/>
        </authorList>
    </citation>
    <scope>NUCLEOTIDE SEQUENCE</scope>
    <source>
        <strain evidence="2">CIFAMagur01</strain>
        <tissue evidence="2">Testis</tissue>
    </source>
</reference>
<feature type="non-terminal residue" evidence="2">
    <location>
        <position position="54"/>
    </location>
</feature>
<dbReference type="Proteomes" id="UP000727407">
    <property type="component" value="Unassembled WGS sequence"/>
</dbReference>
<dbReference type="Gene3D" id="6.20.90.30">
    <property type="match status" value="1"/>
</dbReference>
<comment type="caution">
    <text evidence="2">The sequence shown here is derived from an EMBL/GenBank/DDBJ whole genome shotgun (WGS) entry which is preliminary data.</text>
</comment>
<proteinExistence type="predicted"/>
<name>A0A8J4WUR2_CLAMG</name>
<keyword evidence="3" id="KW-1185">Reference proteome</keyword>
<protein>
    <submittedName>
        <fullName evidence="2">Fibroblast growth factor 1</fullName>
    </submittedName>
</protein>
<dbReference type="SUPFAM" id="SSF50353">
    <property type="entry name" value="Cytokine"/>
    <property type="match status" value="1"/>
</dbReference>
<dbReference type="EMBL" id="QNUK01000559">
    <property type="protein sequence ID" value="KAF5891722.1"/>
    <property type="molecule type" value="Genomic_DNA"/>
</dbReference>
<accession>A0A8J4WUR2</accession>
<feature type="region of interest" description="Disordered" evidence="1">
    <location>
        <begin position="1"/>
        <end position="23"/>
    </location>
</feature>
<evidence type="ECO:0000256" key="1">
    <source>
        <dbReference type="SAM" id="MobiDB-lite"/>
    </source>
</evidence>
<gene>
    <name evidence="2" type="primary">fgf1</name>
    <name evidence="2" type="ORF">DAT39_018573</name>
</gene>
<dbReference type="OrthoDB" id="5987799at2759"/>
<evidence type="ECO:0000313" key="3">
    <source>
        <dbReference type="Proteomes" id="UP000727407"/>
    </source>
</evidence>
<sequence>MSDGVVTVLGPSPFDPEQPSYDAPKRLYCRNGGQFVRVMPGGGVEGTGQEGDPY</sequence>
<evidence type="ECO:0000313" key="2">
    <source>
        <dbReference type="EMBL" id="KAF5891722.1"/>
    </source>
</evidence>
<dbReference type="InterPro" id="IPR008996">
    <property type="entry name" value="IL1/FGF"/>
</dbReference>
<dbReference type="AlphaFoldDB" id="A0A8J4WUR2"/>